<protein>
    <submittedName>
        <fullName evidence="1">Uncharacterized protein</fullName>
    </submittedName>
</protein>
<sequence>MRTKLSRERRIITAAMDTSGEKHDGKQLQELVEKSEEAGIEVSFPCENYPVKLEGIKEVYRILLKCYEVRS</sequence>
<evidence type="ECO:0000313" key="2">
    <source>
        <dbReference type="Proteomes" id="UP000298460"/>
    </source>
</evidence>
<evidence type="ECO:0000313" key="1">
    <source>
        <dbReference type="EMBL" id="TGE35772.1"/>
    </source>
</evidence>
<name>A0A4Z0QYB8_9FIRM</name>
<dbReference type="Proteomes" id="UP000298460">
    <property type="component" value="Unassembled WGS sequence"/>
</dbReference>
<dbReference type="AlphaFoldDB" id="A0A4Z0QYB8"/>
<reference evidence="1 2" key="1">
    <citation type="submission" date="2019-03" db="EMBL/GenBank/DDBJ databases">
        <title>Draft Genome Sequence of Desulfosporosinus fructosivorans Strain 63.6F, Isolated from Marine Sediment in the Baltic Sea.</title>
        <authorList>
            <person name="Hausmann B."/>
            <person name="Vandieken V."/>
            <person name="Pjevac P."/>
            <person name="Schreck K."/>
            <person name="Herbold C.W."/>
            <person name="Loy A."/>
        </authorList>
    </citation>
    <scope>NUCLEOTIDE SEQUENCE [LARGE SCALE GENOMIC DNA]</scope>
    <source>
        <strain evidence="1 2">63.6F</strain>
    </source>
</reference>
<organism evidence="1 2">
    <name type="scientific">Desulfosporosinus fructosivorans</name>
    <dbReference type="NCBI Taxonomy" id="2018669"/>
    <lineage>
        <taxon>Bacteria</taxon>
        <taxon>Bacillati</taxon>
        <taxon>Bacillota</taxon>
        <taxon>Clostridia</taxon>
        <taxon>Eubacteriales</taxon>
        <taxon>Desulfitobacteriaceae</taxon>
        <taxon>Desulfosporosinus</taxon>
    </lineage>
</organism>
<accession>A0A4Z0QYB8</accession>
<dbReference type="OrthoDB" id="9789070at2"/>
<proteinExistence type="predicted"/>
<dbReference type="EMBL" id="SPQQ01000011">
    <property type="protein sequence ID" value="TGE35772.1"/>
    <property type="molecule type" value="Genomic_DNA"/>
</dbReference>
<gene>
    <name evidence="1" type="ORF">E4K67_23715</name>
</gene>
<keyword evidence="2" id="KW-1185">Reference proteome</keyword>
<comment type="caution">
    <text evidence="1">The sequence shown here is derived from an EMBL/GenBank/DDBJ whole genome shotgun (WGS) entry which is preliminary data.</text>
</comment>